<dbReference type="PROSITE" id="PS00073">
    <property type="entry name" value="ACYL_COA_DH_2"/>
    <property type="match status" value="1"/>
</dbReference>
<evidence type="ECO:0000313" key="13">
    <source>
        <dbReference type="Proteomes" id="UP001431572"/>
    </source>
</evidence>
<name>A0A8T7LRG9_9CHLR</name>
<evidence type="ECO:0000259" key="9">
    <source>
        <dbReference type="Pfam" id="PF02771"/>
    </source>
</evidence>
<evidence type="ECO:0000256" key="5">
    <source>
        <dbReference type="ARBA" id="ARBA00023002"/>
    </source>
</evidence>
<comment type="similarity">
    <text evidence="2 6">Belongs to the acyl-CoA dehydrogenase family.</text>
</comment>
<keyword evidence="5 6" id="KW-0560">Oxidoreductase</keyword>
<dbReference type="AlphaFoldDB" id="A0A8T7LRG9"/>
<evidence type="ECO:0000256" key="6">
    <source>
        <dbReference type="RuleBase" id="RU362125"/>
    </source>
</evidence>
<evidence type="ECO:0000313" key="10">
    <source>
        <dbReference type="EMBL" id="NWJ44588.1"/>
    </source>
</evidence>
<dbReference type="Proteomes" id="UP000521676">
    <property type="component" value="Unassembled WGS sequence"/>
</dbReference>
<feature type="domain" description="Acyl-CoA dehydrogenase/oxidase C-terminal" evidence="7">
    <location>
        <begin position="229"/>
        <end position="378"/>
    </location>
</feature>
<dbReference type="InterPro" id="IPR009075">
    <property type="entry name" value="AcylCo_DH/oxidase_C"/>
</dbReference>
<dbReference type="CDD" id="cd01158">
    <property type="entry name" value="SCAD_SBCAD"/>
    <property type="match status" value="1"/>
</dbReference>
<dbReference type="Pfam" id="PF00441">
    <property type="entry name" value="Acyl-CoA_dh_1"/>
    <property type="match status" value="1"/>
</dbReference>
<dbReference type="InterPro" id="IPR013786">
    <property type="entry name" value="AcylCoA_DH/ox_N"/>
</dbReference>
<dbReference type="PROSITE" id="PS00072">
    <property type="entry name" value="ACYL_COA_DH_1"/>
    <property type="match status" value="1"/>
</dbReference>
<feature type="domain" description="Acyl-CoA oxidase/dehydrogenase middle" evidence="8">
    <location>
        <begin position="122"/>
        <end position="217"/>
    </location>
</feature>
<dbReference type="Pfam" id="PF02771">
    <property type="entry name" value="Acyl-CoA_dh_N"/>
    <property type="match status" value="1"/>
</dbReference>
<protein>
    <submittedName>
        <fullName evidence="10">Acyl-CoA dehydrogenase</fullName>
    </submittedName>
</protein>
<reference evidence="11" key="2">
    <citation type="journal article" date="2024" name="Nature">
        <title>Anoxygenic phototroph of the Chloroflexota uses a type I reaction centre.</title>
        <authorList>
            <person name="Tsuji J.M."/>
            <person name="Shaw N.A."/>
            <person name="Nagashima S."/>
            <person name="Venkiteswaran J.J."/>
            <person name="Schiff S.L."/>
            <person name="Watanabe T."/>
            <person name="Fukui M."/>
            <person name="Hanada S."/>
            <person name="Tank M."/>
            <person name="Neufeld J.D."/>
        </authorList>
    </citation>
    <scope>NUCLEOTIDE SEQUENCE</scope>
    <source>
        <strain evidence="11">L227-S17</strain>
    </source>
</reference>
<organism evidence="10 12">
    <name type="scientific">Candidatus Chlorohelix allophototropha</name>
    <dbReference type="NCBI Taxonomy" id="3003348"/>
    <lineage>
        <taxon>Bacteria</taxon>
        <taxon>Bacillati</taxon>
        <taxon>Chloroflexota</taxon>
        <taxon>Chloroflexia</taxon>
        <taxon>Candidatus Chloroheliales</taxon>
        <taxon>Candidatus Chloroheliaceae</taxon>
        <taxon>Candidatus Chlorohelix</taxon>
    </lineage>
</organism>
<dbReference type="PIRSF" id="PIRSF016578">
    <property type="entry name" value="HsaA"/>
    <property type="match status" value="1"/>
</dbReference>
<dbReference type="Proteomes" id="UP001431572">
    <property type="component" value="Chromosome 1"/>
</dbReference>
<keyword evidence="3 6" id="KW-0285">Flavoprotein</keyword>
<dbReference type="Gene3D" id="1.20.140.10">
    <property type="entry name" value="Butyryl-CoA Dehydrogenase, subunit A, domain 3"/>
    <property type="match status" value="1"/>
</dbReference>
<dbReference type="EMBL" id="CP128399">
    <property type="protein sequence ID" value="WJW66477.1"/>
    <property type="molecule type" value="Genomic_DNA"/>
</dbReference>
<gene>
    <name evidence="10" type="ORF">HXX08_01800</name>
    <name evidence="11" type="ORF">OZ401_002280</name>
</gene>
<dbReference type="GO" id="GO:0050660">
    <property type="term" value="F:flavin adenine dinucleotide binding"/>
    <property type="evidence" value="ECO:0007669"/>
    <property type="project" value="InterPro"/>
</dbReference>
<evidence type="ECO:0000256" key="2">
    <source>
        <dbReference type="ARBA" id="ARBA00009347"/>
    </source>
</evidence>
<dbReference type="InterPro" id="IPR006089">
    <property type="entry name" value="Acyl-CoA_DH_CS"/>
</dbReference>
<evidence type="ECO:0000313" key="11">
    <source>
        <dbReference type="EMBL" id="WJW66477.1"/>
    </source>
</evidence>
<evidence type="ECO:0000259" key="7">
    <source>
        <dbReference type="Pfam" id="PF00441"/>
    </source>
</evidence>
<dbReference type="SUPFAM" id="SSF47203">
    <property type="entry name" value="Acyl-CoA dehydrogenase C-terminal domain-like"/>
    <property type="match status" value="1"/>
</dbReference>
<dbReference type="Gene3D" id="2.40.110.10">
    <property type="entry name" value="Butyryl-CoA Dehydrogenase, subunit A, domain 2"/>
    <property type="match status" value="1"/>
</dbReference>
<evidence type="ECO:0000256" key="4">
    <source>
        <dbReference type="ARBA" id="ARBA00022827"/>
    </source>
</evidence>
<dbReference type="EMBL" id="JACATZ010000001">
    <property type="protein sequence ID" value="NWJ44588.1"/>
    <property type="molecule type" value="Genomic_DNA"/>
</dbReference>
<proteinExistence type="inferred from homology"/>
<evidence type="ECO:0000259" key="8">
    <source>
        <dbReference type="Pfam" id="PF02770"/>
    </source>
</evidence>
<dbReference type="GO" id="GO:0003995">
    <property type="term" value="F:acyl-CoA dehydrogenase activity"/>
    <property type="evidence" value="ECO:0007669"/>
    <property type="project" value="InterPro"/>
</dbReference>
<dbReference type="RefSeq" id="WP_341468364.1">
    <property type="nucleotide sequence ID" value="NZ_CP128399.1"/>
</dbReference>
<dbReference type="Pfam" id="PF02770">
    <property type="entry name" value="Acyl-CoA_dh_M"/>
    <property type="match status" value="1"/>
</dbReference>
<dbReference type="SUPFAM" id="SSF56645">
    <property type="entry name" value="Acyl-CoA dehydrogenase NM domain-like"/>
    <property type="match status" value="1"/>
</dbReference>
<comment type="cofactor">
    <cofactor evidence="1 6">
        <name>FAD</name>
        <dbReference type="ChEBI" id="CHEBI:57692"/>
    </cofactor>
</comment>
<feature type="domain" description="Acyl-CoA dehydrogenase/oxidase N-terminal" evidence="9">
    <location>
        <begin position="6"/>
        <end position="118"/>
    </location>
</feature>
<dbReference type="InterPro" id="IPR037069">
    <property type="entry name" value="AcylCoA_DH/ox_N_sf"/>
</dbReference>
<dbReference type="PANTHER" id="PTHR43884">
    <property type="entry name" value="ACYL-COA DEHYDROGENASE"/>
    <property type="match status" value="1"/>
</dbReference>
<dbReference type="InterPro" id="IPR006091">
    <property type="entry name" value="Acyl-CoA_Oxase/DH_mid-dom"/>
</dbReference>
<dbReference type="FunFam" id="1.20.140.10:FF:000004">
    <property type="entry name" value="Acyl-CoA dehydrogenase FadE25"/>
    <property type="match status" value="1"/>
</dbReference>
<accession>A0A8T7LRG9</accession>
<sequence>MDFQLSEEHQLFQRTVREFADKEIAPKALYYDKNHEFPWENIKKMAALGLLGVPYSEEWGGAGGDSLMYAIAVEEISRACGSTGIILAAHTSLGSAPFYLFGTEEQKRKYLIPLARGEKLGAFGLSEAEAGSDAAGTRTTAVLDGNEWVINGTKNWITSGSLADTVIITAMTDKSKGALGISNFIVEKGTPGFSYGKNEEKMGLRASVTSQLFFDNCRIPKENILGQPNDGFKQFMQILDAGRISIGAMALGIAQAAYEAAIRYATQRHQFGRPISDFQAIQFKLADMATQLEAARLLIYRSAWLKDKKLPFGKEAAMAKLFASEVGERACHQAIQIHGGYGYVEEYHVERYYRDIRLCEIGEGTSEIQRIVIARHLLRELKHQ</sequence>
<dbReference type="Gene3D" id="1.10.540.10">
    <property type="entry name" value="Acyl-CoA dehydrogenase/oxidase, N-terminal domain"/>
    <property type="match status" value="1"/>
</dbReference>
<dbReference type="InterPro" id="IPR046373">
    <property type="entry name" value="Acyl-CoA_Oxase/DH_mid-dom_sf"/>
</dbReference>
<keyword evidence="4 6" id="KW-0274">FAD</keyword>
<evidence type="ECO:0000313" key="12">
    <source>
        <dbReference type="Proteomes" id="UP000521676"/>
    </source>
</evidence>
<dbReference type="InterPro" id="IPR009100">
    <property type="entry name" value="AcylCoA_DH/oxidase_NM_dom_sf"/>
</dbReference>
<dbReference type="FunFam" id="2.40.110.10:FF:000009">
    <property type="entry name" value="Acyl-CoA dehydrogenase"/>
    <property type="match status" value="1"/>
</dbReference>
<dbReference type="PANTHER" id="PTHR43884:SF12">
    <property type="entry name" value="ISOVALERYL-COA DEHYDROGENASE, MITOCHONDRIAL-RELATED"/>
    <property type="match status" value="1"/>
</dbReference>
<evidence type="ECO:0000256" key="1">
    <source>
        <dbReference type="ARBA" id="ARBA00001974"/>
    </source>
</evidence>
<reference evidence="10 12" key="1">
    <citation type="submission" date="2020-06" db="EMBL/GenBank/DDBJ databases">
        <title>Anoxygenic phototrophic Chloroflexota member uses a Type I reaction center.</title>
        <authorList>
            <person name="Tsuji J.M."/>
            <person name="Shaw N.A."/>
            <person name="Nagashima S."/>
            <person name="Venkiteswaran J."/>
            <person name="Schiff S.L."/>
            <person name="Hanada S."/>
            <person name="Tank M."/>
            <person name="Neufeld J.D."/>
        </authorList>
    </citation>
    <scope>NUCLEOTIDE SEQUENCE [LARGE SCALE GENOMIC DNA]</scope>
    <source>
        <strain evidence="10">L227-S17</strain>
    </source>
</reference>
<keyword evidence="13" id="KW-1185">Reference proteome</keyword>
<dbReference type="FunFam" id="1.10.540.10:FF:000002">
    <property type="entry name" value="Acyl-CoA dehydrogenase FadE19"/>
    <property type="match status" value="1"/>
</dbReference>
<dbReference type="InterPro" id="IPR036250">
    <property type="entry name" value="AcylCo_DH-like_C"/>
</dbReference>
<evidence type="ECO:0000256" key="3">
    <source>
        <dbReference type="ARBA" id="ARBA00022630"/>
    </source>
</evidence>